<evidence type="ECO:0000313" key="1">
    <source>
        <dbReference type="EMBL" id="JAD99252.1"/>
    </source>
</evidence>
<accession>A0A0A9ETA2</accession>
<dbReference type="EMBL" id="GBRH01198643">
    <property type="protein sequence ID" value="JAD99252.1"/>
    <property type="molecule type" value="Transcribed_RNA"/>
</dbReference>
<sequence length="42" mass="4811">MQLQSTIDPHIDISNPRQFISLFVKNLQIKMPCALSDSHTLE</sequence>
<protein>
    <submittedName>
        <fullName evidence="1">Uncharacterized protein</fullName>
    </submittedName>
</protein>
<reference evidence="1" key="1">
    <citation type="submission" date="2014-09" db="EMBL/GenBank/DDBJ databases">
        <authorList>
            <person name="Magalhaes I.L.F."/>
            <person name="Oliveira U."/>
            <person name="Santos F.R."/>
            <person name="Vidigal T.H.D.A."/>
            <person name="Brescovit A.D."/>
            <person name="Santos A.J."/>
        </authorList>
    </citation>
    <scope>NUCLEOTIDE SEQUENCE</scope>
    <source>
        <tissue evidence="1">Shoot tissue taken approximately 20 cm above the soil surface</tissue>
    </source>
</reference>
<reference evidence="1" key="2">
    <citation type="journal article" date="2015" name="Data Brief">
        <title>Shoot transcriptome of the giant reed, Arundo donax.</title>
        <authorList>
            <person name="Barrero R.A."/>
            <person name="Guerrero F.D."/>
            <person name="Moolhuijzen P."/>
            <person name="Goolsby J.A."/>
            <person name="Tidwell J."/>
            <person name="Bellgard S.E."/>
            <person name="Bellgard M.I."/>
        </authorList>
    </citation>
    <scope>NUCLEOTIDE SEQUENCE</scope>
    <source>
        <tissue evidence="1">Shoot tissue taken approximately 20 cm above the soil surface</tissue>
    </source>
</reference>
<dbReference type="AlphaFoldDB" id="A0A0A9ETA2"/>
<organism evidence="1">
    <name type="scientific">Arundo donax</name>
    <name type="common">Giant reed</name>
    <name type="synonym">Donax arundinaceus</name>
    <dbReference type="NCBI Taxonomy" id="35708"/>
    <lineage>
        <taxon>Eukaryota</taxon>
        <taxon>Viridiplantae</taxon>
        <taxon>Streptophyta</taxon>
        <taxon>Embryophyta</taxon>
        <taxon>Tracheophyta</taxon>
        <taxon>Spermatophyta</taxon>
        <taxon>Magnoliopsida</taxon>
        <taxon>Liliopsida</taxon>
        <taxon>Poales</taxon>
        <taxon>Poaceae</taxon>
        <taxon>PACMAD clade</taxon>
        <taxon>Arundinoideae</taxon>
        <taxon>Arundineae</taxon>
        <taxon>Arundo</taxon>
    </lineage>
</organism>
<proteinExistence type="predicted"/>
<name>A0A0A9ETA2_ARUDO</name>